<dbReference type="OrthoDB" id="4388755at2759"/>
<dbReference type="PANTHER" id="PTHR38121">
    <property type="entry name" value="GH16 DOMAIN-CONTAINING PROTEIN"/>
    <property type="match status" value="1"/>
</dbReference>
<gene>
    <name evidence="3" type="ORF">TI39_contig4149g00007</name>
</gene>
<accession>A0A0F4GFJ9</accession>
<dbReference type="InterPro" id="IPR013320">
    <property type="entry name" value="ConA-like_dom_sf"/>
</dbReference>
<feature type="domain" description="GH16" evidence="2">
    <location>
        <begin position="6"/>
        <end position="107"/>
    </location>
</feature>
<organism evidence="3 4">
    <name type="scientific">Zymoseptoria brevis</name>
    <dbReference type="NCBI Taxonomy" id="1047168"/>
    <lineage>
        <taxon>Eukaryota</taxon>
        <taxon>Fungi</taxon>
        <taxon>Dikarya</taxon>
        <taxon>Ascomycota</taxon>
        <taxon>Pezizomycotina</taxon>
        <taxon>Dothideomycetes</taxon>
        <taxon>Dothideomycetidae</taxon>
        <taxon>Mycosphaerellales</taxon>
        <taxon>Mycosphaerellaceae</taxon>
        <taxon>Zymoseptoria</taxon>
    </lineage>
</organism>
<keyword evidence="4" id="KW-1185">Reference proteome</keyword>
<evidence type="ECO:0000313" key="3">
    <source>
        <dbReference type="EMBL" id="KJX94930.1"/>
    </source>
</evidence>
<name>A0A0F4GFJ9_9PEZI</name>
<sequence>MFFYHNDSQEIDIEWISDPESTSNQGTNNGARVMQYTNQGPHGAEDSIEINGRAPDDATSAVHEYRIDWTENKSSFYLDGVFQQHIDGNVPATPRAWTWNAWKNGDPEFTVGPPQNDAVFKIQRIVMRYNTTADSSRGEGPSMSNTSQSSKESAGPHCGVSSRIALGGPATLFSLAVAGSLIARWLS</sequence>
<dbReference type="Gene3D" id="2.60.120.200">
    <property type="match status" value="1"/>
</dbReference>
<dbReference type="GO" id="GO:0004553">
    <property type="term" value="F:hydrolase activity, hydrolyzing O-glycosyl compounds"/>
    <property type="evidence" value="ECO:0007669"/>
    <property type="project" value="InterPro"/>
</dbReference>
<dbReference type="AlphaFoldDB" id="A0A0F4GFJ9"/>
<proteinExistence type="predicted"/>
<dbReference type="EMBL" id="LAFY01004108">
    <property type="protein sequence ID" value="KJX94930.1"/>
    <property type="molecule type" value="Genomic_DNA"/>
</dbReference>
<reference evidence="3 4" key="1">
    <citation type="submission" date="2015-03" db="EMBL/GenBank/DDBJ databases">
        <title>RNA-seq based gene annotation and comparative genomics of four Zymoseptoria species reveal species-specific pathogenicity related genes and transposable element activity.</title>
        <authorList>
            <person name="Grandaubert J."/>
            <person name="Bhattacharyya A."/>
            <person name="Stukenbrock E.H."/>
        </authorList>
    </citation>
    <scope>NUCLEOTIDE SEQUENCE [LARGE SCALE GENOMIC DNA]</scope>
    <source>
        <strain evidence="3 4">Zb18110</strain>
    </source>
</reference>
<evidence type="ECO:0000259" key="2">
    <source>
        <dbReference type="Pfam" id="PF00722"/>
    </source>
</evidence>
<dbReference type="GO" id="GO:0005975">
    <property type="term" value="P:carbohydrate metabolic process"/>
    <property type="evidence" value="ECO:0007669"/>
    <property type="project" value="InterPro"/>
</dbReference>
<evidence type="ECO:0000313" key="4">
    <source>
        <dbReference type="Proteomes" id="UP000033647"/>
    </source>
</evidence>
<dbReference type="STRING" id="1047168.A0A0F4GFJ9"/>
<dbReference type="SUPFAM" id="SSF49899">
    <property type="entry name" value="Concanavalin A-like lectins/glucanases"/>
    <property type="match status" value="1"/>
</dbReference>
<evidence type="ECO:0000256" key="1">
    <source>
        <dbReference type="SAM" id="MobiDB-lite"/>
    </source>
</evidence>
<feature type="region of interest" description="Disordered" evidence="1">
    <location>
        <begin position="131"/>
        <end position="158"/>
    </location>
</feature>
<dbReference type="Proteomes" id="UP000033647">
    <property type="component" value="Unassembled WGS sequence"/>
</dbReference>
<protein>
    <recommendedName>
        <fullName evidence="2">GH16 domain-containing protein</fullName>
    </recommendedName>
</protein>
<comment type="caution">
    <text evidence="3">The sequence shown here is derived from an EMBL/GenBank/DDBJ whole genome shotgun (WGS) entry which is preliminary data.</text>
</comment>
<dbReference type="Pfam" id="PF00722">
    <property type="entry name" value="Glyco_hydro_16"/>
    <property type="match status" value="1"/>
</dbReference>
<dbReference type="PANTHER" id="PTHR38121:SF2">
    <property type="entry name" value="ACYLTRANSFERASE 3 DOMAIN-CONTAINING PROTEIN"/>
    <property type="match status" value="1"/>
</dbReference>
<dbReference type="InterPro" id="IPR000757">
    <property type="entry name" value="Beta-glucanase-like"/>
</dbReference>
<feature type="compositionally biased region" description="Polar residues" evidence="1">
    <location>
        <begin position="142"/>
        <end position="152"/>
    </location>
</feature>
<dbReference type="CDD" id="cd00413">
    <property type="entry name" value="Glyco_hydrolase_16"/>
    <property type="match status" value="1"/>
</dbReference>